<comment type="caution">
    <text evidence="2">The sequence shown here is derived from an EMBL/GenBank/DDBJ whole genome shotgun (WGS) entry which is preliminary data.</text>
</comment>
<evidence type="ECO:0000313" key="2">
    <source>
        <dbReference type="EMBL" id="KAK1751849.1"/>
    </source>
</evidence>
<accession>A0AAJ0B6Y1</accession>
<gene>
    <name evidence="2" type="ORF">QBC47DRAFT_391184</name>
</gene>
<evidence type="ECO:0000313" key="3">
    <source>
        <dbReference type="Proteomes" id="UP001239445"/>
    </source>
</evidence>
<feature type="transmembrane region" description="Helical" evidence="1">
    <location>
        <begin position="23"/>
        <end position="43"/>
    </location>
</feature>
<proteinExistence type="predicted"/>
<sequence length="118" mass="12650">MGVPLVLGWLVGSRLFISRGTPAAGWSFVFGFIFSVWLVRSLGIPDESRTRMMTGEGGWSLFLVVGMADFSSSRSSSTAEGSFLPGAGVYGLGLITSTLIFGWRTCIVVSGWHCIAYT</sequence>
<keyword evidence="1" id="KW-0812">Transmembrane</keyword>
<keyword evidence="1" id="KW-1133">Transmembrane helix</keyword>
<protein>
    <submittedName>
        <fullName evidence="2">Uncharacterized protein</fullName>
    </submittedName>
</protein>
<keyword evidence="3" id="KW-1185">Reference proteome</keyword>
<dbReference type="Proteomes" id="UP001239445">
    <property type="component" value="Unassembled WGS sequence"/>
</dbReference>
<name>A0AAJ0B6Y1_9PEZI</name>
<dbReference type="EMBL" id="MU839841">
    <property type="protein sequence ID" value="KAK1751849.1"/>
    <property type="molecule type" value="Genomic_DNA"/>
</dbReference>
<dbReference type="AlphaFoldDB" id="A0AAJ0B6Y1"/>
<evidence type="ECO:0000256" key="1">
    <source>
        <dbReference type="SAM" id="Phobius"/>
    </source>
</evidence>
<organism evidence="2 3">
    <name type="scientific">Echria macrotheca</name>
    <dbReference type="NCBI Taxonomy" id="438768"/>
    <lineage>
        <taxon>Eukaryota</taxon>
        <taxon>Fungi</taxon>
        <taxon>Dikarya</taxon>
        <taxon>Ascomycota</taxon>
        <taxon>Pezizomycotina</taxon>
        <taxon>Sordariomycetes</taxon>
        <taxon>Sordariomycetidae</taxon>
        <taxon>Sordariales</taxon>
        <taxon>Schizotheciaceae</taxon>
        <taxon>Echria</taxon>
    </lineage>
</organism>
<reference evidence="2" key="1">
    <citation type="submission" date="2023-06" db="EMBL/GenBank/DDBJ databases">
        <title>Genome-scale phylogeny and comparative genomics of the fungal order Sordariales.</title>
        <authorList>
            <consortium name="Lawrence Berkeley National Laboratory"/>
            <person name="Hensen N."/>
            <person name="Bonometti L."/>
            <person name="Westerberg I."/>
            <person name="Brannstrom I.O."/>
            <person name="Guillou S."/>
            <person name="Cros-Aarteil S."/>
            <person name="Calhoun S."/>
            <person name="Haridas S."/>
            <person name="Kuo A."/>
            <person name="Mondo S."/>
            <person name="Pangilinan J."/>
            <person name="Riley R."/>
            <person name="Labutti K."/>
            <person name="Andreopoulos B."/>
            <person name="Lipzen A."/>
            <person name="Chen C."/>
            <person name="Yanf M."/>
            <person name="Daum C."/>
            <person name="Ng V."/>
            <person name="Clum A."/>
            <person name="Steindorff A."/>
            <person name="Ohm R."/>
            <person name="Martin F."/>
            <person name="Silar P."/>
            <person name="Natvig D."/>
            <person name="Lalanne C."/>
            <person name="Gautier V."/>
            <person name="Ament-Velasquez S.L."/>
            <person name="Kruys A."/>
            <person name="Hutchinson M.I."/>
            <person name="Powell A.J."/>
            <person name="Barry K."/>
            <person name="Miller A.N."/>
            <person name="Grigoriev I.V."/>
            <person name="Debuchy R."/>
            <person name="Gladieux P."/>
            <person name="Thoren M.H."/>
            <person name="Johannesson H."/>
        </authorList>
    </citation>
    <scope>NUCLEOTIDE SEQUENCE</scope>
    <source>
        <strain evidence="2">PSN4</strain>
    </source>
</reference>
<keyword evidence="1" id="KW-0472">Membrane</keyword>